<dbReference type="RefSeq" id="WP_084282788.1">
    <property type="nucleotide sequence ID" value="NZ_FWXJ01000003.1"/>
</dbReference>
<dbReference type="PIRSF" id="PIRSF002869">
    <property type="entry name" value="MviN"/>
    <property type="match status" value="1"/>
</dbReference>
<dbReference type="HAMAP" id="MF_02078">
    <property type="entry name" value="MurJ_MviN"/>
    <property type="match status" value="1"/>
</dbReference>
<feature type="transmembrane region" description="Helical" evidence="10">
    <location>
        <begin position="448"/>
        <end position="469"/>
    </location>
</feature>
<feature type="transmembrane region" description="Helical" evidence="10">
    <location>
        <begin position="489"/>
        <end position="509"/>
    </location>
</feature>
<feature type="transmembrane region" description="Helical" evidence="10">
    <location>
        <begin position="414"/>
        <end position="436"/>
    </location>
</feature>
<feature type="transmembrane region" description="Helical" evidence="10">
    <location>
        <begin position="312"/>
        <end position="334"/>
    </location>
</feature>
<reference evidence="12 13" key="1">
    <citation type="submission" date="2017-04" db="EMBL/GenBank/DDBJ databases">
        <authorList>
            <person name="Afonso C.L."/>
            <person name="Miller P.J."/>
            <person name="Scott M.A."/>
            <person name="Spackman E."/>
            <person name="Goraichik I."/>
            <person name="Dimitrov K.M."/>
            <person name="Suarez D.L."/>
            <person name="Swayne D.E."/>
        </authorList>
    </citation>
    <scope>NUCLEOTIDE SEQUENCE [LARGE SCALE GENOMIC DNA]</scope>
    <source>
        <strain evidence="12 13">VK13</strain>
    </source>
</reference>
<evidence type="ECO:0000256" key="8">
    <source>
        <dbReference type="ARBA" id="ARBA00060041"/>
    </source>
</evidence>
<dbReference type="GO" id="GO:0005886">
    <property type="term" value="C:plasma membrane"/>
    <property type="evidence" value="ECO:0007669"/>
    <property type="project" value="UniProtKB-SubCell"/>
</dbReference>
<feature type="transmembrane region" description="Helical" evidence="10">
    <location>
        <begin position="185"/>
        <end position="208"/>
    </location>
</feature>
<keyword evidence="4 10" id="KW-0133">Cell shape</keyword>
<feature type="transmembrane region" description="Helical" evidence="10">
    <location>
        <begin position="133"/>
        <end position="150"/>
    </location>
</feature>
<comment type="pathway">
    <text evidence="10">Cell wall biogenesis; peptidoglycan biosynthesis.</text>
</comment>
<evidence type="ECO:0000256" key="4">
    <source>
        <dbReference type="ARBA" id="ARBA00022960"/>
    </source>
</evidence>
<comment type="function">
    <text evidence="8 10 11">Involved in peptidoglycan biosynthesis. Transports lipid-linked peptidoglycan precursors from the inner to the outer leaflet of the cytoplasmic membrane.</text>
</comment>
<dbReference type="GO" id="GO:0015648">
    <property type="term" value="F:lipid-linked peptidoglycan transporter activity"/>
    <property type="evidence" value="ECO:0007669"/>
    <property type="project" value="UniProtKB-UniRule"/>
</dbReference>
<feature type="transmembrane region" description="Helical" evidence="10">
    <location>
        <begin position="157"/>
        <end position="179"/>
    </location>
</feature>
<dbReference type="PANTHER" id="PTHR47019">
    <property type="entry name" value="LIPID II FLIPPASE MURJ"/>
    <property type="match status" value="1"/>
</dbReference>
<evidence type="ECO:0000313" key="13">
    <source>
        <dbReference type="Proteomes" id="UP000192708"/>
    </source>
</evidence>
<dbReference type="GO" id="GO:0009252">
    <property type="term" value="P:peptidoglycan biosynthetic process"/>
    <property type="evidence" value="ECO:0007669"/>
    <property type="project" value="UniProtKB-UniRule"/>
</dbReference>
<feature type="transmembrane region" description="Helical" evidence="10">
    <location>
        <begin position="238"/>
        <end position="260"/>
    </location>
</feature>
<name>A0A1W1YI62_9BURK</name>
<feature type="transmembrane region" description="Helical" evidence="10">
    <location>
        <begin position="90"/>
        <end position="113"/>
    </location>
</feature>
<evidence type="ECO:0000256" key="3">
    <source>
        <dbReference type="ARBA" id="ARBA00022692"/>
    </source>
</evidence>
<protein>
    <recommendedName>
        <fullName evidence="10">Probable lipid II flippase MurJ</fullName>
    </recommendedName>
</protein>
<feature type="transmembrane region" description="Helical" evidence="10">
    <location>
        <begin position="389"/>
        <end position="408"/>
    </location>
</feature>
<evidence type="ECO:0000313" key="12">
    <source>
        <dbReference type="EMBL" id="SMC35438.1"/>
    </source>
</evidence>
<dbReference type="GO" id="GO:0034204">
    <property type="term" value="P:lipid translocation"/>
    <property type="evidence" value="ECO:0007669"/>
    <property type="project" value="TreeGrafter"/>
</dbReference>
<evidence type="ECO:0000256" key="9">
    <source>
        <dbReference type="ARBA" id="ARBA00061532"/>
    </source>
</evidence>
<dbReference type="GO" id="GO:0071555">
    <property type="term" value="P:cell wall organization"/>
    <property type="evidence" value="ECO:0007669"/>
    <property type="project" value="UniProtKB-UniRule"/>
</dbReference>
<dbReference type="Proteomes" id="UP000192708">
    <property type="component" value="Unassembled WGS sequence"/>
</dbReference>
<dbReference type="NCBIfam" id="TIGR01695">
    <property type="entry name" value="murJ_mviN"/>
    <property type="match status" value="1"/>
</dbReference>
<dbReference type="STRING" id="1938817.SAMN06296008_10361"/>
<keyword evidence="10 11" id="KW-0813">Transport</keyword>
<dbReference type="PANTHER" id="PTHR47019:SF1">
    <property type="entry name" value="LIPID II FLIPPASE MURJ"/>
    <property type="match status" value="1"/>
</dbReference>
<keyword evidence="10 11" id="KW-0961">Cell wall biogenesis/degradation</keyword>
<dbReference type="EMBL" id="FWXJ01000003">
    <property type="protein sequence ID" value="SMC35438.1"/>
    <property type="molecule type" value="Genomic_DNA"/>
</dbReference>
<organism evidence="12 13">
    <name type="scientific">Polynucleobacter kasalickyi</name>
    <dbReference type="NCBI Taxonomy" id="1938817"/>
    <lineage>
        <taxon>Bacteria</taxon>
        <taxon>Pseudomonadati</taxon>
        <taxon>Pseudomonadota</taxon>
        <taxon>Betaproteobacteria</taxon>
        <taxon>Burkholderiales</taxon>
        <taxon>Burkholderiaceae</taxon>
        <taxon>Polynucleobacter</taxon>
    </lineage>
</organism>
<keyword evidence="13" id="KW-1185">Reference proteome</keyword>
<dbReference type="InterPro" id="IPR004268">
    <property type="entry name" value="MurJ"/>
</dbReference>
<dbReference type="AlphaFoldDB" id="A0A1W1YI62"/>
<comment type="subcellular location">
    <subcellularLocation>
        <location evidence="10">Cell inner membrane</location>
        <topology evidence="10">Multi-pass membrane protein</topology>
    </subcellularLocation>
    <subcellularLocation>
        <location evidence="1">Cell membrane</location>
        <topology evidence="1">Multi-pass membrane protein</topology>
    </subcellularLocation>
</comment>
<comment type="similarity">
    <text evidence="9 10 11">Belongs to the MurJ/MviN family.</text>
</comment>
<keyword evidence="10" id="KW-0997">Cell inner membrane</keyword>
<feature type="transmembrane region" description="Helical" evidence="10">
    <location>
        <begin position="280"/>
        <end position="300"/>
    </location>
</feature>
<evidence type="ECO:0000256" key="10">
    <source>
        <dbReference type="HAMAP-Rule" id="MF_02078"/>
    </source>
</evidence>
<dbReference type="GO" id="GO:0008360">
    <property type="term" value="P:regulation of cell shape"/>
    <property type="evidence" value="ECO:0007669"/>
    <property type="project" value="UniProtKB-UniRule"/>
</dbReference>
<dbReference type="Pfam" id="PF03023">
    <property type="entry name" value="MurJ"/>
    <property type="match status" value="1"/>
</dbReference>
<feature type="transmembrane region" description="Helical" evidence="10">
    <location>
        <begin position="354"/>
        <end position="377"/>
    </location>
</feature>
<dbReference type="CDD" id="cd13123">
    <property type="entry name" value="MATE_MurJ_like"/>
    <property type="match status" value="1"/>
</dbReference>
<accession>A0A1W1YI62</accession>
<evidence type="ECO:0000256" key="2">
    <source>
        <dbReference type="ARBA" id="ARBA00022475"/>
    </source>
</evidence>
<dbReference type="PRINTS" id="PR01806">
    <property type="entry name" value="VIRFACTRMVIN"/>
</dbReference>
<evidence type="ECO:0000256" key="6">
    <source>
        <dbReference type="ARBA" id="ARBA00022989"/>
    </source>
</evidence>
<evidence type="ECO:0000256" key="5">
    <source>
        <dbReference type="ARBA" id="ARBA00022984"/>
    </source>
</evidence>
<gene>
    <name evidence="10" type="primary">murJ</name>
    <name evidence="12" type="ORF">SAMN06296008_10361</name>
</gene>
<evidence type="ECO:0000256" key="1">
    <source>
        <dbReference type="ARBA" id="ARBA00004651"/>
    </source>
</evidence>
<keyword evidence="7 10" id="KW-0472">Membrane</keyword>
<dbReference type="OrthoDB" id="9816572at2"/>
<keyword evidence="3 10" id="KW-0812">Transmembrane</keyword>
<proteinExistence type="inferred from homology"/>
<keyword evidence="6 10" id="KW-1133">Transmembrane helix</keyword>
<keyword evidence="5 10" id="KW-0573">Peptidoglycan synthesis</keyword>
<evidence type="ECO:0000256" key="11">
    <source>
        <dbReference type="PIRNR" id="PIRNR002869"/>
    </source>
</evidence>
<evidence type="ECO:0000256" key="7">
    <source>
        <dbReference type="ARBA" id="ARBA00023136"/>
    </source>
</evidence>
<sequence length="519" mass="56692">MNLLTSAAKVSSMTMLSRILGLVRETLIARAFGASEMTDAFNVAFRLPNLLRRLFAEGAFSQAFVPILSETNTKFGPEKSKQLINVVSTLLFWALLLVVILGVVFTPFLVLFVASGFKNQETFELSVILTRIMFPYIGFISMVSLAAGILNTNKRFMVPAFTPVLLNLGMICGALFLAPKLSTPIYGLAIGVMIGGFLQLVLQIPFLLKLGMLPKIGITYSTIKSAMRDSDAKRILKLMGPAVFAVSVSQISLIINTNIASHLATGSVSWLSYADRLMEFPTALLGVAVGTVLLPSLSKANAAANYELAGKLVNWGIRLTFLIASPAAIALFVFGEPLATSLYHYGKFSSHDVAMTTVALQAYGVGLIGLILVKVLAPGFYARQDIKTPVKIGLFVLAMTQLSNYILVPYLQHTGLALSIGIGACINAALLWVGLYRRGVMRFGEQQWLKFFARIVLGVGMFGVVLHFGANYHNWIELQVSPLTRILLMMAWGSGAILVYFLTLWIIGFKFKEFLRHSH</sequence>
<dbReference type="UniPathway" id="UPA00219"/>
<dbReference type="InterPro" id="IPR051050">
    <property type="entry name" value="Lipid_II_flippase_MurJ/MviN"/>
</dbReference>
<keyword evidence="2 10" id="KW-1003">Cell membrane</keyword>